<keyword evidence="3" id="KW-0677">Repeat</keyword>
<organism evidence="9 10">
    <name type="scientific">Eufriesea mexicana</name>
    <dbReference type="NCBI Taxonomy" id="516756"/>
    <lineage>
        <taxon>Eukaryota</taxon>
        <taxon>Metazoa</taxon>
        <taxon>Ecdysozoa</taxon>
        <taxon>Arthropoda</taxon>
        <taxon>Hexapoda</taxon>
        <taxon>Insecta</taxon>
        <taxon>Pterygota</taxon>
        <taxon>Neoptera</taxon>
        <taxon>Endopterygota</taxon>
        <taxon>Hymenoptera</taxon>
        <taxon>Apocrita</taxon>
        <taxon>Aculeata</taxon>
        <taxon>Apoidea</taxon>
        <taxon>Anthophila</taxon>
        <taxon>Apidae</taxon>
        <taxon>Eufriesea</taxon>
    </lineage>
</organism>
<dbReference type="AlphaFoldDB" id="A0A310S7G5"/>
<evidence type="ECO:0000256" key="5">
    <source>
        <dbReference type="PROSITE-ProRule" id="PRU00076"/>
    </source>
</evidence>
<proteinExistence type="predicted"/>
<feature type="region of interest" description="Disordered" evidence="7">
    <location>
        <begin position="118"/>
        <end position="146"/>
    </location>
</feature>
<comment type="caution">
    <text evidence="5">Lacks conserved residue(s) required for the propagation of feature annotation.</text>
</comment>
<feature type="coiled-coil region" evidence="6">
    <location>
        <begin position="735"/>
        <end position="786"/>
    </location>
</feature>
<feature type="region of interest" description="Disordered" evidence="7">
    <location>
        <begin position="66"/>
        <end position="100"/>
    </location>
</feature>
<feature type="domain" description="EGF-like" evidence="8">
    <location>
        <begin position="472"/>
        <end position="504"/>
    </location>
</feature>
<gene>
    <name evidence="9" type="ORF">WN48_09110</name>
</gene>
<evidence type="ECO:0000256" key="6">
    <source>
        <dbReference type="SAM" id="Coils"/>
    </source>
</evidence>
<dbReference type="Proteomes" id="UP000250275">
    <property type="component" value="Unassembled WGS sequence"/>
</dbReference>
<keyword evidence="4 5" id="KW-1015">Disulfide bond</keyword>
<dbReference type="EMBL" id="KQ765917">
    <property type="protein sequence ID" value="OAD53787.1"/>
    <property type="molecule type" value="Genomic_DNA"/>
</dbReference>
<feature type="disulfide bond" evidence="5">
    <location>
        <begin position="476"/>
        <end position="486"/>
    </location>
</feature>
<keyword evidence="6" id="KW-0175">Coiled coil</keyword>
<feature type="compositionally biased region" description="Polar residues" evidence="7">
    <location>
        <begin position="282"/>
        <end position="293"/>
    </location>
</feature>
<evidence type="ECO:0000256" key="4">
    <source>
        <dbReference type="ARBA" id="ARBA00023157"/>
    </source>
</evidence>
<dbReference type="PANTHER" id="PTHR24039">
    <property type="entry name" value="FIBRILLIN-RELATED"/>
    <property type="match status" value="1"/>
</dbReference>
<protein>
    <submittedName>
        <fullName evidence="9">Neurogenic locus Notch protein</fullName>
    </submittedName>
</protein>
<dbReference type="InterPro" id="IPR009030">
    <property type="entry name" value="Growth_fac_rcpt_cys_sf"/>
</dbReference>
<feature type="domain" description="EGF-like" evidence="8">
    <location>
        <begin position="552"/>
        <end position="591"/>
    </location>
</feature>
<reference evidence="9 10" key="1">
    <citation type="submission" date="2015-07" db="EMBL/GenBank/DDBJ databases">
        <title>The genome of Eufriesea mexicana.</title>
        <authorList>
            <person name="Pan H."/>
            <person name="Kapheim K."/>
        </authorList>
    </citation>
    <scope>NUCLEOTIDE SEQUENCE [LARGE SCALE GENOMIC DNA]</scope>
    <source>
        <strain evidence="9">0111107269</strain>
        <tissue evidence="9">Whole body</tissue>
    </source>
</reference>
<keyword evidence="2" id="KW-0732">Signal</keyword>
<keyword evidence="1 5" id="KW-0245">EGF-like domain</keyword>
<evidence type="ECO:0000256" key="3">
    <source>
        <dbReference type="ARBA" id="ARBA00022737"/>
    </source>
</evidence>
<dbReference type="GO" id="GO:0005509">
    <property type="term" value="F:calcium ion binding"/>
    <property type="evidence" value="ECO:0007669"/>
    <property type="project" value="InterPro"/>
</dbReference>
<evidence type="ECO:0000256" key="1">
    <source>
        <dbReference type="ARBA" id="ARBA00022536"/>
    </source>
</evidence>
<dbReference type="CDD" id="cd00054">
    <property type="entry name" value="EGF_CA"/>
    <property type="match status" value="2"/>
</dbReference>
<dbReference type="Gene3D" id="2.10.25.10">
    <property type="entry name" value="Laminin"/>
    <property type="match status" value="2"/>
</dbReference>
<dbReference type="PROSITE" id="PS00010">
    <property type="entry name" value="ASX_HYDROXYL"/>
    <property type="match status" value="1"/>
</dbReference>
<dbReference type="OrthoDB" id="6516201at2759"/>
<dbReference type="FunFam" id="2.10.25.10:FF:000240">
    <property type="entry name" value="Vitamin K-dependent protein S"/>
    <property type="match status" value="1"/>
</dbReference>
<evidence type="ECO:0000256" key="2">
    <source>
        <dbReference type="ARBA" id="ARBA00022729"/>
    </source>
</evidence>
<dbReference type="PROSITE" id="PS01187">
    <property type="entry name" value="EGF_CA"/>
    <property type="match status" value="1"/>
</dbReference>
<dbReference type="PROSITE" id="PS00022">
    <property type="entry name" value="EGF_1"/>
    <property type="match status" value="1"/>
</dbReference>
<feature type="disulfide bond" evidence="5">
    <location>
        <begin position="556"/>
        <end position="566"/>
    </location>
</feature>
<evidence type="ECO:0000313" key="10">
    <source>
        <dbReference type="Proteomes" id="UP000250275"/>
    </source>
</evidence>
<dbReference type="InterPro" id="IPR000152">
    <property type="entry name" value="EGF-type_Asp/Asn_hydroxyl_site"/>
</dbReference>
<sequence length="804" mass="92003">MEVSRSNDLTVCIEQTVLPPMIHSSCQNFNNENIIVKAFEKTKGPNHTQSRVRHIHEERVKIPKTINQVEENKASEPTSTKRDVEPVPLEPCTGARSQKQVEKANRWLAERLAVYQESRQVERERTKRNEERGLASEQERNERWERERTRCGTRKRGEREKERRMVGLVRAAEAPCSTYPAQHAQSDLATVKTIENVIRSVLVLTVFHQIVKQSKIQAGPAMATVPKILLACAFLALPIAITSIERLASDHRETSLAGHRLIWPVWFHEKFAHARHDRDGRSFQQATPNNWSRNDVYAERTSSTVAPPQAGGPRHRVEQRVHEQRTSKPEKFSALAVAEYTGTRAIAYAGYRNNHRHQPREAVTQGYHHTTTPATYARHHPGDQRQLACKRRNGRRRFSGVIERGKTRNRRSVDLAVHHEVEAILQLSIILRGYVLSALSSVISRNVPEEDRGESALDRFPVLSVIIIEMDKLATCPSPCLNGGICTSAGRCTCPKGFTGNQCQTGRQHCENIVPIGRIVVSNSWAVFDRFTSDFIKLCRRSNYRRGVTRVDIDECVTEKPCDQICRNLPGTYECDCRPGFQLQKDGQSCRKNETQRVSLFGRFICHPRNAGHDVVPENKKFSNGFLLFWPILGIRILDKPTEDAVFAPIDPELQCHTDDTAFEARDLENDFHDVPTTKRPSISPQDTENEVADGDLDQDYEIILKRLTKLEKQFAKGRKRDTETTEMNVKVASVVESINEMKRAVENVQLMQQEIYEMRNKLREYELETRKMQHLTNRVVELENRLRLRCRSAIPMNTGSLNF</sequence>
<feature type="compositionally biased region" description="Basic and acidic residues" evidence="7">
    <location>
        <begin position="119"/>
        <end position="146"/>
    </location>
</feature>
<dbReference type="PANTHER" id="PTHR24039:SF58">
    <property type="entry name" value="EGF-LIKE DOMAIN-CONTAINING PROTEIN"/>
    <property type="match status" value="1"/>
</dbReference>
<dbReference type="InterPro" id="IPR001881">
    <property type="entry name" value="EGF-like_Ca-bd_dom"/>
</dbReference>
<dbReference type="PROSITE" id="PS50026">
    <property type="entry name" value="EGF_3"/>
    <property type="match status" value="2"/>
</dbReference>
<dbReference type="InterPro" id="IPR000742">
    <property type="entry name" value="EGF"/>
</dbReference>
<dbReference type="PROSITE" id="PS01186">
    <property type="entry name" value="EGF_2"/>
    <property type="match status" value="2"/>
</dbReference>
<dbReference type="InterPro" id="IPR049883">
    <property type="entry name" value="NOTCH1_EGF-like"/>
</dbReference>
<feature type="disulfide bond" evidence="5">
    <location>
        <begin position="494"/>
        <end position="503"/>
    </location>
</feature>
<keyword evidence="10" id="KW-1185">Reference proteome</keyword>
<feature type="region of interest" description="Disordered" evidence="7">
    <location>
        <begin position="278"/>
        <end position="316"/>
    </location>
</feature>
<name>A0A310S7G5_9HYME</name>
<dbReference type="SMART" id="SM00179">
    <property type="entry name" value="EGF_CA"/>
    <property type="match status" value="1"/>
</dbReference>
<evidence type="ECO:0000259" key="8">
    <source>
        <dbReference type="PROSITE" id="PS50026"/>
    </source>
</evidence>
<dbReference type="SUPFAM" id="SSF57184">
    <property type="entry name" value="Growth factor receptor domain"/>
    <property type="match status" value="1"/>
</dbReference>
<feature type="region of interest" description="Disordered" evidence="7">
    <location>
        <begin position="673"/>
        <end position="692"/>
    </location>
</feature>
<evidence type="ECO:0000313" key="9">
    <source>
        <dbReference type="EMBL" id="OAD53787.1"/>
    </source>
</evidence>
<dbReference type="SMART" id="SM00181">
    <property type="entry name" value="EGF"/>
    <property type="match status" value="2"/>
</dbReference>
<dbReference type="Pfam" id="PF07645">
    <property type="entry name" value="EGF_CA"/>
    <property type="match status" value="1"/>
</dbReference>
<accession>A0A310S7G5</accession>
<dbReference type="InterPro" id="IPR018097">
    <property type="entry name" value="EGF_Ca-bd_CS"/>
</dbReference>
<feature type="compositionally biased region" description="Basic and acidic residues" evidence="7">
    <location>
        <begin position="70"/>
        <end position="85"/>
    </location>
</feature>
<evidence type="ECO:0000256" key="7">
    <source>
        <dbReference type="SAM" id="MobiDB-lite"/>
    </source>
</evidence>